<reference evidence="1 2" key="1">
    <citation type="journal article" date="2011" name="PLoS Pathog.">
        <title>Dynamic evolution of pathogenicity revealed by sequencing and comparative genomics of 19 Pseudomonas syringae isolates.</title>
        <authorList>
            <person name="Baltrus D.A."/>
            <person name="Nishimura M.T."/>
            <person name="Romanchuk A."/>
            <person name="Chang J.H."/>
            <person name="Mukhtar M.S."/>
            <person name="Cherkis K."/>
            <person name="Roach J."/>
            <person name="Grant S.R."/>
            <person name="Jones C.D."/>
            <person name="Dangl J.L."/>
        </authorList>
    </citation>
    <scope>NUCLEOTIDE SEQUENCE [LARGE SCALE GENOMIC DNA]</scope>
    <source>
        <strain evidence="1 2">1704B</strain>
    </source>
</reference>
<proteinExistence type="predicted"/>
<dbReference type="InterPro" id="IPR010706">
    <property type="entry name" value="Fatty_acid_cis-trans_isomerase"/>
</dbReference>
<dbReference type="Pfam" id="PF06934">
    <property type="entry name" value="CTI"/>
    <property type="match status" value="1"/>
</dbReference>
<dbReference type="Proteomes" id="UP000004986">
    <property type="component" value="Unassembled WGS sequence"/>
</dbReference>
<keyword evidence="2" id="KW-1185">Reference proteome</keyword>
<dbReference type="GO" id="GO:0016853">
    <property type="term" value="F:isomerase activity"/>
    <property type="evidence" value="ECO:0007669"/>
    <property type="project" value="UniProtKB-KW"/>
</dbReference>
<evidence type="ECO:0000313" key="2">
    <source>
        <dbReference type="Proteomes" id="UP000004986"/>
    </source>
</evidence>
<organism evidence="1 2">
    <name type="scientific">Pseudomonas syringae pv. pisi str. 1704B</name>
    <dbReference type="NCBI Taxonomy" id="629263"/>
    <lineage>
        <taxon>Bacteria</taxon>
        <taxon>Pseudomonadati</taxon>
        <taxon>Pseudomonadota</taxon>
        <taxon>Gammaproteobacteria</taxon>
        <taxon>Pseudomonadales</taxon>
        <taxon>Pseudomonadaceae</taxon>
        <taxon>Pseudomonas</taxon>
        <taxon>Pseudomonas syringae</taxon>
    </lineage>
</organism>
<gene>
    <name evidence="1" type="ORF">PSYPI_38544</name>
</gene>
<dbReference type="HOGENOM" id="CLU_1673042_0_0_6"/>
<sequence>MMTRMLELGRSAPLPANSKIPDNIVLGINRENVCPLPGEFNAYAAAHAQQGMPLAVAGLTDAEYQTLQRWLAAGAPVEQQAITPSVTEAAQINAWEAQLNEPGANQALVGRWLFEHLFLAHIYFEGGEAGHFFQWVRSRTPSGKPVDLIATRRPDDDPG</sequence>
<feature type="non-terminal residue" evidence="1">
    <location>
        <position position="159"/>
    </location>
</feature>
<evidence type="ECO:0000313" key="1">
    <source>
        <dbReference type="EMBL" id="EGH47861.1"/>
    </source>
</evidence>
<dbReference type="AlphaFoldDB" id="F3GLA8"/>
<dbReference type="EMBL" id="AEAI01002579">
    <property type="protein sequence ID" value="EGH47861.1"/>
    <property type="molecule type" value="Genomic_DNA"/>
</dbReference>
<comment type="caution">
    <text evidence="1">The sequence shown here is derived from an EMBL/GenBank/DDBJ whole genome shotgun (WGS) entry which is preliminary data.</text>
</comment>
<keyword evidence="1" id="KW-0413">Isomerase</keyword>
<name>F3GLA8_PSESJ</name>
<accession>F3GLA8</accession>
<protein>
    <submittedName>
        <fullName evidence="1">Esterified fatty acid cis/trans isomerase</fullName>
    </submittedName>
</protein>